<dbReference type="SUPFAM" id="SSF52096">
    <property type="entry name" value="ClpP/crotonase"/>
    <property type="match status" value="1"/>
</dbReference>
<proteinExistence type="inferred from homology"/>
<dbReference type="InterPro" id="IPR005151">
    <property type="entry name" value="Tail-specific_protease"/>
</dbReference>
<dbReference type="Gene3D" id="3.30.750.44">
    <property type="match status" value="1"/>
</dbReference>
<dbReference type="GO" id="GO:0004175">
    <property type="term" value="F:endopeptidase activity"/>
    <property type="evidence" value="ECO:0007669"/>
    <property type="project" value="TreeGrafter"/>
</dbReference>
<dbReference type="PROSITE" id="PS50106">
    <property type="entry name" value="PDZ"/>
    <property type="match status" value="1"/>
</dbReference>
<dbReference type="Gene3D" id="3.90.226.10">
    <property type="entry name" value="2-enoyl-CoA Hydratase, Chain A, domain 1"/>
    <property type="match status" value="1"/>
</dbReference>
<evidence type="ECO:0000256" key="3">
    <source>
        <dbReference type="ARBA" id="ARBA00022801"/>
    </source>
</evidence>
<dbReference type="Pfam" id="PF03572">
    <property type="entry name" value="Peptidase_S41"/>
    <property type="match status" value="1"/>
</dbReference>
<comment type="similarity">
    <text evidence="1 5">Belongs to the peptidase S41A family.</text>
</comment>
<gene>
    <name evidence="8" type="ORF">IAC42_04450</name>
</gene>
<dbReference type="EMBL" id="JADIMU010000028">
    <property type="protein sequence ID" value="MBO8442990.1"/>
    <property type="molecule type" value="Genomic_DNA"/>
</dbReference>
<dbReference type="InterPro" id="IPR001478">
    <property type="entry name" value="PDZ"/>
</dbReference>
<dbReference type="CDD" id="cd06782">
    <property type="entry name" value="cpPDZ_CPP-like"/>
    <property type="match status" value="1"/>
</dbReference>
<dbReference type="GO" id="GO:0007165">
    <property type="term" value="P:signal transduction"/>
    <property type="evidence" value="ECO:0007669"/>
    <property type="project" value="TreeGrafter"/>
</dbReference>
<dbReference type="InterPro" id="IPR036034">
    <property type="entry name" value="PDZ_sf"/>
</dbReference>
<dbReference type="GO" id="GO:0030288">
    <property type="term" value="C:outer membrane-bounded periplasmic space"/>
    <property type="evidence" value="ECO:0007669"/>
    <property type="project" value="TreeGrafter"/>
</dbReference>
<evidence type="ECO:0000256" key="1">
    <source>
        <dbReference type="ARBA" id="ARBA00009179"/>
    </source>
</evidence>
<feature type="signal peptide" evidence="6">
    <location>
        <begin position="1"/>
        <end position="25"/>
    </location>
</feature>
<keyword evidence="2 5" id="KW-0645">Protease</keyword>
<dbReference type="PANTHER" id="PTHR32060:SF30">
    <property type="entry name" value="CARBOXY-TERMINAL PROCESSING PROTEASE CTPA"/>
    <property type="match status" value="1"/>
</dbReference>
<dbReference type="SUPFAM" id="SSF50156">
    <property type="entry name" value="PDZ domain-like"/>
    <property type="match status" value="1"/>
</dbReference>
<keyword evidence="6" id="KW-0732">Signal</keyword>
<evidence type="ECO:0000313" key="8">
    <source>
        <dbReference type="EMBL" id="MBO8442990.1"/>
    </source>
</evidence>
<dbReference type="GO" id="GO:0008236">
    <property type="term" value="F:serine-type peptidase activity"/>
    <property type="evidence" value="ECO:0007669"/>
    <property type="project" value="UniProtKB-KW"/>
</dbReference>
<dbReference type="Proteomes" id="UP000823633">
    <property type="component" value="Unassembled WGS sequence"/>
</dbReference>
<organism evidence="8 9">
    <name type="scientific">Candidatus Aphodenecus pullistercoris</name>
    <dbReference type="NCBI Taxonomy" id="2840669"/>
    <lineage>
        <taxon>Bacteria</taxon>
        <taxon>Pseudomonadati</taxon>
        <taxon>Spirochaetota</taxon>
        <taxon>Spirochaetia</taxon>
        <taxon>Spirochaetales</taxon>
        <taxon>Candidatus Aphodenecus</taxon>
    </lineage>
</organism>
<reference evidence="8" key="2">
    <citation type="journal article" date="2021" name="PeerJ">
        <title>Extensive microbial diversity within the chicken gut microbiome revealed by metagenomics and culture.</title>
        <authorList>
            <person name="Gilroy R."/>
            <person name="Ravi A."/>
            <person name="Getino M."/>
            <person name="Pursley I."/>
            <person name="Horton D.L."/>
            <person name="Alikhan N.F."/>
            <person name="Baker D."/>
            <person name="Gharbi K."/>
            <person name="Hall N."/>
            <person name="Watson M."/>
            <person name="Adriaenssens E.M."/>
            <person name="Foster-Nyarko E."/>
            <person name="Jarju S."/>
            <person name="Secka A."/>
            <person name="Antonio M."/>
            <person name="Oren A."/>
            <person name="Chaudhuri R.R."/>
            <person name="La Ragione R."/>
            <person name="Hildebrand F."/>
            <person name="Pallen M.J."/>
        </authorList>
    </citation>
    <scope>NUCLEOTIDE SEQUENCE</scope>
    <source>
        <strain evidence="8">11167</strain>
    </source>
</reference>
<dbReference type="InterPro" id="IPR029045">
    <property type="entry name" value="ClpP/crotonase-like_dom_sf"/>
</dbReference>
<dbReference type="GO" id="GO:0006508">
    <property type="term" value="P:proteolysis"/>
    <property type="evidence" value="ECO:0007669"/>
    <property type="project" value="UniProtKB-KW"/>
</dbReference>
<dbReference type="Pfam" id="PF17820">
    <property type="entry name" value="PDZ_6"/>
    <property type="match status" value="1"/>
</dbReference>
<dbReference type="PANTHER" id="PTHR32060">
    <property type="entry name" value="TAIL-SPECIFIC PROTEASE"/>
    <property type="match status" value="1"/>
</dbReference>
<keyword evidence="3 5" id="KW-0378">Hydrolase</keyword>
<evidence type="ECO:0000256" key="6">
    <source>
        <dbReference type="SAM" id="SignalP"/>
    </source>
</evidence>
<evidence type="ECO:0000256" key="4">
    <source>
        <dbReference type="ARBA" id="ARBA00022825"/>
    </source>
</evidence>
<protein>
    <submittedName>
        <fullName evidence="8">S41 family peptidase</fullName>
    </submittedName>
</protein>
<dbReference type="InterPro" id="IPR041489">
    <property type="entry name" value="PDZ_6"/>
</dbReference>
<keyword evidence="4 5" id="KW-0720">Serine protease</keyword>
<dbReference type="AlphaFoldDB" id="A0A9D9EA37"/>
<reference evidence="8" key="1">
    <citation type="submission" date="2020-10" db="EMBL/GenBank/DDBJ databases">
        <authorList>
            <person name="Gilroy R."/>
        </authorList>
    </citation>
    <scope>NUCLEOTIDE SEQUENCE</scope>
    <source>
        <strain evidence="8">11167</strain>
    </source>
</reference>
<evidence type="ECO:0000313" key="9">
    <source>
        <dbReference type="Proteomes" id="UP000823633"/>
    </source>
</evidence>
<dbReference type="SMART" id="SM00245">
    <property type="entry name" value="TSPc"/>
    <property type="match status" value="1"/>
</dbReference>
<dbReference type="CDD" id="cd07560">
    <property type="entry name" value="Peptidase_S41_CPP"/>
    <property type="match status" value="1"/>
</dbReference>
<evidence type="ECO:0000256" key="5">
    <source>
        <dbReference type="RuleBase" id="RU004404"/>
    </source>
</evidence>
<dbReference type="InterPro" id="IPR004447">
    <property type="entry name" value="Peptidase_S41A"/>
</dbReference>
<comment type="caution">
    <text evidence="8">The sequence shown here is derived from an EMBL/GenBank/DDBJ whole genome shotgun (WGS) entry which is preliminary data.</text>
</comment>
<feature type="domain" description="PDZ" evidence="7">
    <location>
        <begin position="92"/>
        <end position="171"/>
    </location>
</feature>
<feature type="chain" id="PRO_5038979524" evidence="6">
    <location>
        <begin position="26"/>
        <end position="472"/>
    </location>
</feature>
<name>A0A9D9EA37_9SPIR</name>
<sequence length="472" mass="52130">MRAIRRLAMAVLLSAVLAALLPAQGQGEEHSGISVQGSGISRILAEINTLYQYLSANYLYDIDLEDVDEYLVRALMASLDDPYAEYIPADEGEELDEDISGTYVGIGVYVSKYDPAFIDWDDEESYMLLVTSPFPGGPAERAGLRARDLISHIDGVFIGQMDADEASRLLRGEEGVPMTVTVHRGESVFDITLTPEEVTTPTVSHCMVEGTHVGYIAISTFSEATYHLVSEALIDLTAQGMDKLILDLRNNSGGTVNSACLVANFFTDTDDVILSIEYKEDSGRPTTRLLSSGQTRKHDIETVILINGGSASASEILAAALHDNGKATLVGQQSFGKGIIQDIVPWNDGYIRYTSAHYLTPNGDDIHNVGLTPDVVVEEPEMDDGQIVEYYDFIYAHQDDIIAWIEDNPDYTKENIEAFAAQWEDEVGFDPLYLKILVRNEYIASMDYEDRPLIDTDYDIYLRTALEVLEGV</sequence>
<dbReference type="Gene3D" id="2.30.42.10">
    <property type="match status" value="1"/>
</dbReference>
<dbReference type="NCBIfam" id="TIGR00225">
    <property type="entry name" value="prc"/>
    <property type="match status" value="1"/>
</dbReference>
<accession>A0A9D9EA37</accession>
<dbReference type="SMART" id="SM00228">
    <property type="entry name" value="PDZ"/>
    <property type="match status" value="1"/>
</dbReference>
<evidence type="ECO:0000256" key="2">
    <source>
        <dbReference type="ARBA" id="ARBA00022670"/>
    </source>
</evidence>
<evidence type="ECO:0000259" key="7">
    <source>
        <dbReference type="PROSITE" id="PS50106"/>
    </source>
</evidence>